<comment type="caution">
    <text evidence="2">The sequence shown here is derived from an EMBL/GenBank/DDBJ whole genome shotgun (WGS) entry which is preliminary data.</text>
</comment>
<keyword evidence="1" id="KW-0472">Membrane</keyword>
<dbReference type="EMBL" id="JAWJEJ010000002">
    <property type="protein sequence ID" value="MDV3458795.1"/>
    <property type="molecule type" value="Genomic_DNA"/>
</dbReference>
<evidence type="ECO:0000256" key="1">
    <source>
        <dbReference type="SAM" id="Phobius"/>
    </source>
</evidence>
<accession>A0ABU3YBN1</accession>
<name>A0ABU3YBN1_9SPHN</name>
<feature type="transmembrane region" description="Helical" evidence="1">
    <location>
        <begin position="41"/>
        <end position="61"/>
    </location>
</feature>
<evidence type="ECO:0000313" key="3">
    <source>
        <dbReference type="Proteomes" id="UP001273531"/>
    </source>
</evidence>
<dbReference type="InterPro" id="IPR009325">
    <property type="entry name" value="DUF983"/>
</dbReference>
<gene>
    <name evidence="2" type="ORF">RZN05_17490</name>
</gene>
<protein>
    <submittedName>
        <fullName evidence="2">DUF983 domain-containing protein</fullName>
    </submittedName>
</protein>
<organism evidence="2 3">
    <name type="scientific">Sphingomonas agrestis</name>
    <dbReference type="NCBI Taxonomy" id="3080540"/>
    <lineage>
        <taxon>Bacteria</taxon>
        <taxon>Pseudomonadati</taxon>
        <taxon>Pseudomonadota</taxon>
        <taxon>Alphaproteobacteria</taxon>
        <taxon>Sphingomonadales</taxon>
        <taxon>Sphingomonadaceae</taxon>
        <taxon>Sphingomonas</taxon>
    </lineage>
</organism>
<dbReference type="RefSeq" id="WP_317227966.1">
    <property type="nucleotide sequence ID" value="NZ_JAWJEJ010000002.1"/>
</dbReference>
<reference evidence="2 3" key="1">
    <citation type="submission" date="2023-10" db="EMBL/GenBank/DDBJ databases">
        <title>Sphingomonas sp. HF-S4 16S ribosomal RNA gene Genome sequencing and assembly.</title>
        <authorList>
            <person name="Lee H."/>
        </authorList>
    </citation>
    <scope>NUCLEOTIDE SEQUENCE [LARGE SCALE GENOMIC DNA]</scope>
    <source>
        <strain evidence="2 3">HF-S4</strain>
    </source>
</reference>
<proteinExistence type="predicted"/>
<evidence type="ECO:0000313" key="2">
    <source>
        <dbReference type="EMBL" id="MDV3458795.1"/>
    </source>
</evidence>
<dbReference type="Pfam" id="PF06170">
    <property type="entry name" value="DUF983"/>
    <property type="match status" value="1"/>
</dbReference>
<dbReference type="Proteomes" id="UP001273531">
    <property type="component" value="Unassembled WGS sequence"/>
</dbReference>
<keyword evidence="1" id="KW-0812">Transmembrane</keyword>
<feature type="transmembrane region" description="Helical" evidence="1">
    <location>
        <begin position="67"/>
        <end position="89"/>
    </location>
</feature>
<sequence>MYGCCPRCGARTLFKSFVAFADRCPDCGLDYGKFNVGDGPVVFLTLGIGALVTALALWVEFTFEPGLLIHALLWIPLTLFLTVVLLRVGKGWLLALEYRNKAAEGRIVQDK</sequence>
<keyword evidence="1" id="KW-1133">Transmembrane helix</keyword>
<keyword evidence="3" id="KW-1185">Reference proteome</keyword>